<dbReference type="CDD" id="cd12912">
    <property type="entry name" value="PDC2_MCP_like"/>
    <property type="match status" value="1"/>
</dbReference>
<evidence type="ECO:0000256" key="8">
    <source>
        <dbReference type="SAM" id="Phobius"/>
    </source>
</evidence>
<dbReference type="Gene3D" id="3.30.70.270">
    <property type="match status" value="1"/>
</dbReference>
<dbReference type="CDD" id="cd18773">
    <property type="entry name" value="PDC1_HK_sensor"/>
    <property type="match status" value="1"/>
</dbReference>
<evidence type="ECO:0000256" key="5">
    <source>
        <dbReference type="ARBA" id="ARBA00022989"/>
    </source>
</evidence>
<dbReference type="InterPro" id="IPR000160">
    <property type="entry name" value="GGDEF_dom"/>
</dbReference>
<dbReference type="PANTHER" id="PTHR45138:SF9">
    <property type="entry name" value="DIGUANYLATE CYCLASE DGCM-RELATED"/>
    <property type="match status" value="1"/>
</dbReference>
<dbReference type="EMBL" id="FNIN01000015">
    <property type="protein sequence ID" value="SDN99918.1"/>
    <property type="molecule type" value="Genomic_DNA"/>
</dbReference>
<dbReference type="Pfam" id="PF00990">
    <property type="entry name" value="GGDEF"/>
    <property type="match status" value="1"/>
</dbReference>
<dbReference type="InterPro" id="IPR043128">
    <property type="entry name" value="Rev_trsase/Diguanyl_cyclase"/>
</dbReference>
<reference evidence="10 11" key="1">
    <citation type="submission" date="2016-10" db="EMBL/GenBank/DDBJ databases">
        <authorList>
            <person name="de Groot N.N."/>
        </authorList>
    </citation>
    <scope>NUCLEOTIDE SEQUENCE [LARGE SCALE GENOMIC DNA]</scope>
    <source>
        <strain evidence="10 11">DSM 15269</strain>
    </source>
</reference>
<dbReference type="SUPFAM" id="SSF55073">
    <property type="entry name" value="Nucleotide cyclase"/>
    <property type="match status" value="1"/>
</dbReference>
<dbReference type="AlphaFoldDB" id="A0A1H0FZ17"/>
<feature type="transmembrane region" description="Helical" evidence="8">
    <location>
        <begin position="12"/>
        <end position="36"/>
    </location>
</feature>
<dbReference type="InterPro" id="IPR029151">
    <property type="entry name" value="Sensor-like_sf"/>
</dbReference>
<dbReference type="PANTHER" id="PTHR45138">
    <property type="entry name" value="REGULATORY COMPONENTS OF SENSORY TRANSDUCTION SYSTEM"/>
    <property type="match status" value="1"/>
</dbReference>
<keyword evidence="4 8" id="KW-0812">Transmembrane</keyword>
<evidence type="ECO:0000313" key="10">
    <source>
        <dbReference type="EMBL" id="SDN99918.1"/>
    </source>
</evidence>
<evidence type="ECO:0000256" key="7">
    <source>
        <dbReference type="ARBA" id="ARBA00034247"/>
    </source>
</evidence>
<dbReference type="GO" id="GO:0052621">
    <property type="term" value="F:diguanylate cyclase activity"/>
    <property type="evidence" value="ECO:0007669"/>
    <property type="project" value="UniProtKB-EC"/>
</dbReference>
<dbReference type="SUPFAM" id="SSF103190">
    <property type="entry name" value="Sensory domain-like"/>
    <property type="match status" value="1"/>
</dbReference>
<feature type="transmembrane region" description="Helical" evidence="8">
    <location>
        <begin position="284"/>
        <end position="302"/>
    </location>
</feature>
<dbReference type="InterPro" id="IPR029787">
    <property type="entry name" value="Nucleotide_cyclase"/>
</dbReference>
<dbReference type="InterPro" id="IPR033479">
    <property type="entry name" value="dCache_1"/>
</dbReference>
<protein>
    <recommendedName>
        <fullName evidence="2">diguanylate cyclase</fullName>
        <ecNumber evidence="2">2.7.7.65</ecNumber>
    </recommendedName>
</protein>
<evidence type="ECO:0000259" key="9">
    <source>
        <dbReference type="PROSITE" id="PS50887"/>
    </source>
</evidence>
<dbReference type="Pfam" id="PF02743">
    <property type="entry name" value="dCache_1"/>
    <property type="match status" value="1"/>
</dbReference>
<dbReference type="Gene3D" id="3.30.450.20">
    <property type="entry name" value="PAS domain"/>
    <property type="match status" value="1"/>
</dbReference>
<comment type="catalytic activity">
    <reaction evidence="7">
        <text>2 GTP = 3',3'-c-di-GMP + 2 diphosphate</text>
        <dbReference type="Rhea" id="RHEA:24898"/>
        <dbReference type="ChEBI" id="CHEBI:33019"/>
        <dbReference type="ChEBI" id="CHEBI:37565"/>
        <dbReference type="ChEBI" id="CHEBI:58805"/>
        <dbReference type="EC" id="2.7.7.65"/>
    </reaction>
</comment>
<keyword evidence="11" id="KW-1185">Reference proteome</keyword>
<dbReference type="GO" id="GO:0005886">
    <property type="term" value="C:plasma membrane"/>
    <property type="evidence" value="ECO:0007669"/>
    <property type="project" value="UniProtKB-SubCell"/>
</dbReference>
<proteinExistence type="predicted"/>
<gene>
    <name evidence="10" type="ORF">SAMN04488516_11539</name>
</gene>
<dbReference type="STRING" id="206665.SAMN04488516_11539"/>
<comment type="subcellular location">
    <subcellularLocation>
        <location evidence="1">Cell membrane</location>
        <topology evidence="1">Multi-pass membrane protein</topology>
    </subcellularLocation>
</comment>
<dbReference type="SMART" id="SM00267">
    <property type="entry name" value="GGDEF"/>
    <property type="match status" value="1"/>
</dbReference>
<accession>A0A1H0FZ17</accession>
<dbReference type="FunFam" id="3.30.70.270:FF:000001">
    <property type="entry name" value="Diguanylate cyclase domain protein"/>
    <property type="match status" value="1"/>
</dbReference>
<feature type="domain" description="GGDEF" evidence="9">
    <location>
        <begin position="405"/>
        <end position="531"/>
    </location>
</feature>
<evidence type="ECO:0000256" key="4">
    <source>
        <dbReference type="ARBA" id="ARBA00022692"/>
    </source>
</evidence>
<evidence type="ECO:0000313" key="11">
    <source>
        <dbReference type="Proteomes" id="UP000199602"/>
    </source>
</evidence>
<dbReference type="Gene3D" id="6.10.340.10">
    <property type="match status" value="1"/>
</dbReference>
<dbReference type="PROSITE" id="PS50887">
    <property type="entry name" value="GGDEF"/>
    <property type="match status" value="1"/>
</dbReference>
<evidence type="ECO:0000256" key="3">
    <source>
        <dbReference type="ARBA" id="ARBA00022475"/>
    </source>
</evidence>
<evidence type="ECO:0000256" key="6">
    <source>
        <dbReference type="ARBA" id="ARBA00023136"/>
    </source>
</evidence>
<organism evidence="10 11">
    <name type="scientific">Desulfonauticus submarinus</name>
    <dbReference type="NCBI Taxonomy" id="206665"/>
    <lineage>
        <taxon>Bacteria</taxon>
        <taxon>Pseudomonadati</taxon>
        <taxon>Thermodesulfobacteriota</taxon>
        <taxon>Desulfovibrionia</taxon>
        <taxon>Desulfovibrionales</taxon>
        <taxon>Desulfonauticaceae</taxon>
        <taxon>Desulfonauticus</taxon>
    </lineage>
</organism>
<dbReference type="InterPro" id="IPR050469">
    <property type="entry name" value="Diguanylate_Cyclase"/>
</dbReference>
<keyword evidence="5 8" id="KW-1133">Transmembrane helix</keyword>
<keyword evidence="6 8" id="KW-0472">Membrane</keyword>
<evidence type="ECO:0000256" key="1">
    <source>
        <dbReference type="ARBA" id="ARBA00004651"/>
    </source>
</evidence>
<keyword evidence="3" id="KW-1003">Cell membrane</keyword>
<sequence length="531" mass="61673">MKNNRTLKKELFKYSILYAIFMIMIFSISFSIIFYYSRIENINTILKYKNLSLKYFIEGEFIKIYNSVKFLSKNKKVRNLLTLDESAKKDVLRLYKTLSEIDKSINYIYSGYKNKSLVINNYIPPINFDPTTRPWYQAAIKSNPKISDGVLYQEMKSKEWLISVSKVLVDDQNKISGVIAVDYSLDRILHILNAKDKNLNTLFSYIIKLDGSFIAYKNKNFFGKKIFDIFHISIDFNKNKSGTFTYTYNNSKKLAYFNRIDAVGWVVITTVNMSEITSPIINKILVIIISISFISILLGWLYSRSLSKKIVLPLLNLKKDVEMVVKGHNLSNKIPKYPKNEIGAIASYIEQLTRSELYNKNKALQKANNQLAMMSITDQLTKLFNRRKIIEELENEKNRFTRYGKVFSIIMFDIDWFKQINDSYGHQAGDAVLQDIANITKKIFRITDTISRWGGEEFMILCPETSMEEAQVIATRLKTAVASHKFKINKKITISIGIAEYNSNKSIEELLKEVDDKLYVAKRRGRDVIVY</sequence>
<dbReference type="EC" id="2.7.7.65" evidence="2"/>
<dbReference type="NCBIfam" id="TIGR00254">
    <property type="entry name" value="GGDEF"/>
    <property type="match status" value="1"/>
</dbReference>
<dbReference type="Proteomes" id="UP000199602">
    <property type="component" value="Unassembled WGS sequence"/>
</dbReference>
<evidence type="ECO:0000256" key="2">
    <source>
        <dbReference type="ARBA" id="ARBA00012528"/>
    </source>
</evidence>
<dbReference type="CDD" id="cd01949">
    <property type="entry name" value="GGDEF"/>
    <property type="match status" value="1"/>
</dbReference>
<name>A0A1H0FZ17_9BACT</name>